<dbReference type="EMBL" id="MF001304">
    <property type="protein sequence ID" value="AST09352.1"/>
    <property type="molecule type" value="Genomic_DNA"/>
</dbReference>
<dbReference type="Proteomes" id="UP000217350">
    <property type="component" value="Segment"/>
</dbReference>
<protein>
    <recommendedName>
        <fullName evidence="3">Chemokine binding protein</fullName>
    </recommendedName>
</protein>
<evidence type="ECO:0008006" key="3">
    <source>
        <dbReference type="Google" id="ProtNLM"/>
    </source>
</evidence>
<sequence length="231" mass="26022">MDKNVVLFTIALFIPFCVLTTSTLNGDMTENHMDRVVSVCSDDKEHIGIELYVNAKLRRYAIKNTNCDTEIHEGGASIHVKGVNISVELSNCFANFTTVGQVTTKRGIYTRFANDLPWKTNGTNMSEMIKNCYVTITVNCDVPNTSNKKFFKKPILVADISADDNDNITIKSILEINLDNCIQSINGLHAYLKLFDTCASVKQNNTIIPPYNLYTSNNIRIYYSNEYETCQ</sequence>
<proteinExistence type="predicted"/>
<evidence type="ECO:0000313" key="1">
    <source>
        <dbReference type="EMBL" id="AST09352.1"/>
    </source>
</evidence>
<dbReference type="InterPro" id="IPR003184">
    <property type="entry name" value="Orthopox_35kDa"/>
</dbReference>
<dbReference type="Pfam" id="PF02250">
    <property type="entry name" value="Orthopox_35kD"/>
    <property type="match status" value="1"/>
</dbReference>
<dbReference type="InterPro" id="IPR036540">
    <property type="entry name" value="Pox_vCCI-like_sf"/>
</dbReference>
<gene>
    <name evidence="1" type="ORF">Murmansk-157</name>
</gene>
<evidence type="ECO:0000313" key="2">
    <source>
        <dbReference type="Proteomes" id="UP000217350"/>
    </source>
</evidence>
<dbReference type="Gene3D" id="2.60.240.10">
    <property type="entry name" value="Major secreted virus protein"/>
    <property type="match status" value="1"/>
</dbReference>
<dbReference type="OrthoDB" id="10246at10239"/>
<name>A0A223FN09_9POXV</name>
<reference evidence="1 2" key="1">
    <citation type="journal article" date="2017" name="Virus Genes">
        <title>Two novel poxviruses with unusual genome rearrangements: NY_014 and Murmansk.</title>
        <authorList>
            <person name="Smithson C."/>
            <person name="Meyer H."/>
            <person name="Gigante C.M."/>
            <person name="Gao J."/>
            <person name="Zhao H."/>
            <person name="Batra D."/>
            <person name="Damon I."/>
            <person name="Upton C."/>
            <person name="Li Y."/>
        </authorList>
    </citation>
    <scope>NUCLEOTIDE SEQUENCE [LARGE SCALE GENOMIC DNA]</scope>
    <source>
        <strain evidence="1 2">LEIV-11411</strain>
    </source>
</reference>
<dbReference type="SUPFAM" id="SSF49889">
    <property type="entry name" value="Soluble secreted chemokine inhibitor, VCCI"/>
    <property type="match status" value="1"/>
</dbReference>
<organism evidence="1 2">
    <name type="scientific">Murmansk poxvirus</name>
    <dbReference type="NCBI Taxonomy" id="2025359"/>
    <lineage>
        <taxon>Viruses</taxon>
        <taxon>Varidnaviria</taxon>
        <taxon>Bamfordvirae</taxon>
        <taxon>Nucleocytoviricota</taxon>
        <taxon>Pokkesviricetes</taxon>
        <taxon>Chitovirales</taxon>
        <taxon>Poxviridae</taxon>
        <taxon>Chordopoxvirinae</taxon>
        <taxon>Centapoxvirus</taxon>
        <taxon>Centapoxvirus microtuspox</taxon>
        <taxon>Murmansk microtuspox virus</taxon>
    </lineage>
</organism>
<accession>A0A223FN09</accession>
<keyword evidence="2" id="KW-1185">Reference proteome</keyword>